<dbReference type="RefSeq" id="WP_126011639.1">
    <property type="nucleotide sequence ID" value="NZ_CP032509.1"/>
</dbReference>
<dbReference type="EC" id="2.1.1.171" evidence="3"/>
<gene>
    <name evidence="3" type="primary">rsmD</name>
    <name evidence="3" type="ORF">D5400_18930</name>
</gene>
<dbReference type="PROSITE" id="PS00092">
    <property type="entry name" value="N6_MTASE"/>
    <property type="match status" value="1"/>
</dbReference>
<dbReference type="PANTHER" id="PTHR43542">
    <property type="entry name" value="METHYLTRANSFERASE"/>
    <property type="match status" value="1"/>
</dbReference>
<keyword evidence="2 3" id="KW-0808">Transferase</keyword>
<name>A0A3Q8XQN3_9HYPH</name>
<evidence type="ECO:0000256" key="2">
    <source>
        <dbReference type="ARBA" id="ARBA00022679"/>
    </source>
</evidence>
<dbReference type="InterPro" id="IPR029063">
    <property type="entry name" value="SAM-dependent_MTases_sf"/>
</dbReference>
<accession>A0A3Q8XQN3</accession>
<dbReference type="NCBIfam" id="TIGR00095">
    <property type="entry name" value="16S rRNA (guanine(966)-N(2))-methyltransferase RsmD"/>
    <property type="match status" value="1"/>
</dbReference>
<keyword evidence="4" id="KW-1185">Reference proteome</keyword>
<protein>
    <submittedName>
        <fullName evidence="3">16S rRNA (Guanine(966)-N(2))-methyltransferase RsmD</fullName>
        <ecNumber evidence="3">2.1.1.171</ecNumber>
    </submittedName>
</protein>
<dbReference type="PIRSF" id="PIRSF004553">
    <property type="entry name" value="CHP00095"/>
    <property type="match status" value="1"/>
</dbReference>
<dbReference type="InterPro" id="IPR004398">
    <property type="entry name" value="RNA_MeTrfase_RsmD"/>
</dbReference>
<dbReference type="PANTHER" id="PTHR43542:SF1">
    <property type="entry name" value="METHYLTRANSFERASE"/>
    <property type="match status" value="1"/>
</dbReference>
<dbReference type="EMBL" id="CP032509">
    <property type="protein sequence ID" value="AZN73085.1"/>
    <property type="molecule type" value="Genomic_DNA"/>
</dbReference>
<evidence type="ECO:0000256" key="1">
    <source>
        <dbReference type="ARBA" id="ARBA00022603"/>
    </source>
</evidence>
<keyword evidence="1 3" id="KW-0489">Methyltransferase</keyword>
<dbReference type="InterPro" id="IPR002052">
    <property type="entry name" value="DNA_methylase_N6_adenine_CS"/>
</dbReference>
<dbReference type="AlphaFoldDB" id="A0A3Q8XQN3"/>
<sequence length="190" mass="20354">MRIVGGEFGGRALKAPRTDAIRPTSDRTRESLFNILAHAYPGAVEGARVLELFAGTGAVGLEALSRGASSAIFVEQSVEGRALIQANIEAFGLMGRTKIFRRNATALGACRNLEPYSFIFADPPYGKGLGEAALNGAAADGWIADGALVLLEERSDQSPELARSFFPLESRVFGETSIHFYRYEPGRNGS</sequence>
<dbReference type="CDD" id="cd02440">
    <property type="entry name" value="AdoMet_MTases"/>
    <property type="match status" value="1"/>
</dbReference>
<dbReference type="OrthoDB" id="9803017at2"/>
<dbReference type="KEGG" id="abaw:D5400_18930"/>
<dbReference type="Proteomes" id="UP000268192">
    <property type="component" value="Chromosome"/>
</dbReference>
<evidence type="ECO:0000313" key="3">
    <source>
        <dbReference type="EMBL" id="AZN73085.1"/>
    </source>
</evidence>
<dbReference type="SUPFAM" id="SSF53335">
    <property type="entry name" value="S-adenosyl-L-methionine-dependent methyltransferases"/>
    <property type="match status" value="1"/>
</dbReference>
<dbReference type="GO" id="GO:0052913">
    <property type="term" value="F:16S rRNA (guanine(966)-N(2))-methyltransferase activity"/>
    <property type="evidence" value="ECO:0007669"/>
    <property type="project" value="UniProtKB-EC"/>
</dbReference>
<organism evidence="3 4">
    <name type="scientific">Georhizobium profundi</name>
    <dbReference type="NCBI Taxonomy" id="2341112"/>
    <lineage>
        <taxon>Bacteria</taxon>
        <taxon>Pseudomonadati</taxon>
        <taxon>Pseudomonadota</taxon>
        <taxon>Alphaproteobacteria</taxon>
        <taxon>Hyphomicrobiales</taxon>
        <taxon>Rhizobiaceae</taxon>
        <taxon>Georhizobium</taxon>
    </lineage>
</organism>
<dbReference type="Gene3D" id="3.40.50.150">
    <property type="entry name" value="Vaccinia Virus protein VP39"/>
    <property type="match status" value="1"/>
</dbReference>
<proteinExistence type="predicted"/>
<dbReference type="GO" id="GO:0003676">
    <property type="term" value="F:nucleic acid binding"/>
    <property type="evidence" value="ECO:0007669"/>
    <property type="project" value="InterPro"/>
</dbReference>
<reference evidence="3 4" key="1">
    <citation type="submission" date="2018-09" db="EMBL/GenBank/DDBJ databases">
        <title>Marinorhizobium profundi gen. nov., sp. nov., isolated from a deep-sea sediment sample from the New Britain Trench and proposal of Marinorhizobiaceae fam. nov. in the order Rhizobiales of the class Alphaproteobacteria.</title>
        <authorList>
            <person name="Cao J."/>
        </authorList>
    </citation>
    <scope>NUCLEOTIDE SEQUENCE [LARGE SCALE GENOMIC DNA]</scope>
    <source>
        <strain evidence="3 4">WS11</strain>
    </source>
</reference>
<dbReference type="Pfam" id="PF03602">
    <property type="entry name" value="Cons_hypoth95"/>
    <property type="match status" value="1"/>
</dbReference>
<evidence type="ECO:0000313" key="4">
    <source>
        <dbReference type="Proteomes" id="UP000268192"/>
    </source>
</evidence>